<feature type="region of interest" description="Disordered" evidence="1">
    <location>
        <begin position="148"/>
        <end position="172"/>
    </location>
</feature>
<accession>X0T458</accession>
<gene>
    <name evidence="2" type="ORF">S01H1_11784</name>
</gene>
<feature type="non-terminal residue" evidence="2">
    <location>
        <position position="1"/>
    </location>
</feature>
<evidence type="ECO:0000313" key="2">
    <source>
        <dbReference type="EMBL" id="GAF82136.1"/>
    </source>
</evidence>
<comment type="caution">
    <text evidence="2">The sequence shown here is derived from an EMBL/GenBank/DDBJ whole genome shotgun (WGS) entry which is preliminary data.</text>
</comment>
<protein>
    <submittedName>
        <fullName evidence="2">Uncharacterized protein</fullName>
    </submittedName>
</protein>
<name>X0T458_9ZZZZ</name>
<sequence length="192" mass="21454">YSFFTGVEQKTNLVNKYKDAFIAATDAYNNNITISEKNILKFAAGHWPNPNADPADPNTTWIIPSNPSLWANPNFNMAESIYQKADAIQDNVLYKTGGSSMKAVYDVQQLQSPQFLEEVIYDNVNVSKSERNKLKKGVNSKYKQIATGIKSTGNQGPSINIQPKPTTQPADGKIWLLNTNNKWEEVDDPNKP</sequence>
<feature type="compositionally biased region" description="Polar residues" evidence="1">
    <location>
        <begin position="149"/>
        <end position="169"/>
    </location>
</feature>
<evidence type="ECO:0000256" key="1">
    <source>
        <dbReference type="SAM" id="MobiDB-lite"/>
    </source>
</evidence>
<organism evidence="2">
    <name type="scientific">marine sediment metagenome</name>
    <dbReference type="NCBI Taxonomy" id="412755"/>
    <lineage>
        <taxon>unclassified sequences</taxon>
        <taxon>metagenomes</taxon>
        <taxon>ecological metagenomes</taxon>
    </lineage>
</organism>
<dbReference type="AlphaFoldDB" id="X0T458"/>
<proteinExistence type="predicted"/>
<reference evidence="2" key="1">
    <citation type="journal article" date="2014" name="Front. Microbiol.">
        <title>High frequency of phylogenetically diverse reductive dehalogenase-homologous genes in deep subseafloor sedimentary metagenomes.</title>
        <authorList>
            <person name="Kawai M."/>
            <person name="Futagami T."/>
            <person name="Toyoda A."/>
            <person name="Takaki Y."/>
            <person name="Nishi S."/>
            <person name="Hori S."/>
            <person name="Arai W."/>
            <person name="Tsubouchi T."/>
            <person name="Morono Y."/>
            <person name="Uchiyama I."/>
            <person name="Ito T."/>
            <person name="Fujiyama A."/>
            <person name="Inagaki F."/>
            <person name="Takami H."/>
        </authorList>
    </citation>
    <scope>NUCLEOTIDE SEQUENCE</scope>
    <source>
        <strain evidence="2">Expedition CK06-06</strain>
    </source>
</reference>
<dbReference type="EMBL" id="BARS01006021">
    <property type="protein sequence ID" value="GAF82136.1"/>
    <property type="molecule type" value="Genomic_DNA"/>
</dbReference>